<dbReference type="Gene3D" id="3.40.190.10">
    <property type="entry name" value="Periplasmic binding protein-like II"/>
    <property type="match status" value="2"/>
</dbReference>
<dbReference type="SUPFAM" id="SSF53850">
    <property type="entry name" value="Periplasmic binding protein-like II"/>
    <property type="match status" value="1"/>
</dbReference>
<feature type="domain" description="PBP" evidence="3">
    <location>
        <begin position="33"/>
        <end position="317"/>
    </location>
</feature>
<comment type="caution">
    <text evidence="4">The sequence shown here is derived from an EMBL/GenBank/DDBJ whole genome shotgun (WGS) entry which is preliminary data.</text>
</comment>
<feature type="signal peptide" evidence="2">
    <location>
        <begin position="1"/>
        <end position="18"/>
    </location>
</feature>
<dbReference type="RefSeq" id="WP_051749446.1">
    <property type="nucleotide sequence ID" value="NZ_JFDP01000047.1"/>
</dbReference>
<evidence type="ECO:0000256" key="1">
    <source>
        <dbReference type="ARBA" id="ARBA00022729"/>
    </source>
</evidence>
<dbReference type="Pfam" id="PF12849">
    <property type="entry name" value="PBP_like_2"/>
    <property type="match status" value="1"/>
</dbReference>
<dbReference type="InterPro" id="IPR024370">
    <property type="entry name" value="PBP_domain"/>
</dbReference>
<name>A0A084EZ81_9BACT</name>
<dbReference type="Proteomes" id="UP000028537">
    <property type="component" value="Unassembled WGS sequence"/>
</dbReference>
<dbReference type="PANTHER" id="PTHR30570">
    <property type="entry name" value="PERIPLASMIC PHOSPHATE BINDING COMPONENT OF PHOSPHATE ABC TRANSPORTER"/>
    <property type="match status" value="1"/>
</dbReference>
<evidence type="ECO:0000259" key="3">
    <source>
        <dbReference type="Pfam" id="PF12849"/>
    </source>
</evidence>
<dbReference type="eggNOG" id="COG0226">
    <property type="taxonomic scope" value="Bacteria"/>
</dbReference>
<dbReference type="OrthoDB" id="396325at2"/>
<dbReference type="PANTHER" id="PTHR30570:SF1">
    <property type="entry name" value="PHOSPHATE-BINDING PROTEIN PSTS"/>
    <property type="match status" value="1"/>
</dbReference>
<evidence type="ECO:0000313" key="4">
    <source>
        <dbReference type="EMBL" id="KEZ23273.1"/>
    </source>
</evidence>
<dbReference type="AlphaFoldDB" id="A0A084EZ81"/>
<evidence type="ECO:0000313" key="5">
    <source>
        <dbReference type="Proteomes" id="UP000028537"/>
    </source>
</evidence>
<dbReference type="InterPro" id="IPR050811">
    <property type="entry name" value="Phosphate_ABC_transporter"/>
</dbReference>
<keyword evidence="1 2" id="KW-0732">Signal</keyword>
<protein>
    <submittedName>
        <fullName evidence="4">Phosphate ABC transporter, substrate-binding component</fullName>
    </submittedName>
</protein>
<gene>
    <name evidence="4" type="primary">pstS</name>
    <name evidence="4" type="ORF">UDIV_3590</name>
</gene>
<reference evidence="4 5" key="1">
    <citation type="submission" date="2014-02" db="EMBL/GenBank/DDBJ databases">
        <title>Genome sequence of Ureaplasma diversum strain 246.</title>
        <authorList>
            <person name="Sirand-Pugnet P."/>
            <person name="Breton M."/>
            <person name="Dordet-Frisoni E."/>
            <person name="Baranowski E."/>
            <person name="Barre A."/>
            <person name="Couture C."/>
            <person name="Dupuy V."/>
            <person name="Gaurivaud P."/>
            <person name="Jacob D."/>
            <person name="Lemaitre C."/>
            <person name="Manso-Silvan L."/>
            <person name="Nikolski M."/>
            <person name="Nouvel L.-X."/>
            <person name="Poumarat F."/>
            <person name="Tardy F."/>
            <person name="Thebault P."/>
            <person name="Theil S."/>
            <person name="Citti C."/>
            <person name="Thiaucourt F."/>
            <person name="Blanchard A."/>
        </authorList>
    </citation>
    <scope>NUCLEOTIDE SEQUENCE [LARGE SCALE GENOMIC DNA]</scope>
    <source>
        <strain evidence="4 5">NCTC 246</strain>
    </source>
</reference>
<organism evidence="4 5">
    <name type="scientific">Ureaplasma diversum NCTC 246</name>
    <dbReference type="NCBI Taxonomy" id="1188241"/>
    <lineage>
        <taxon>Bacteria</taxon>
        <taxon>Bacillati</taxon>
        <taxon>Mycoplasmatota</taxon>
        <taxon>Mycoplasmoidales</taxon>
        <taxon>Mycoplasmoidaceae</taxon>
        <taxon>Ureaplasma</taxon>
    </lineage>
</organism>
<accession>A0A084EZ81</accession>
<keyword evidence="5" id="KW-1185">Reference proteome</keyword>
<dbReference type="EMBL" id="JFDP01000047">
    <property type="protein sequence ID" value="KEZ23273.1"/>
    <property type="molecule type" value="Genomic_DNA"/>
</dbReference>
<dbReference type="PROSITE" id="PS51257">
    <property type="entry name" value="PROKAR_LIPOPROTEIN"/>
    <property type="match status" value="1"/>
</dbReference>
<evidence type="ECO:0000256" key="2">
    <source>
        <dbReference type="SAM" id="SignalP"/>
    </source>
</evidence>
<proteinExistence type="predicted"/>
<feature type="chain" id="PRO_5001774888" evidence="2">
    <location>
        <begin position="19"/>
        <end position="387"/>
    </location>
</feature>
<sequence length="387" mass="43369">MKLIHKILLGTLAVSSCAAIIAAISIDFTKTTLIYSEGSSSVLPLLTQLSNHYKASDVIANAGGSSVGINSALNLKKHLGMSSRAVNYDHNLKLVENKATNYMKWKDHEMKSFTMAWDGIAIIYKLNESNKDLVLNKSNIATLYKAFAGFDVVSFKDLDNQLPDIKITPYSRTGGANASGTTEAFIKNNPFIKLKDVDHNVYEAMHTGVYGKLTKNTEEANSQAWIAIRTDNINGAVGFLSTGYVLKNIKEINDNGFKVAYLNDPNTNKATLPFDIKDNKTTINVGNTYKWYRPFNLVFSLNQKQNESVKDFIWWLMFDKQAQTIIEEAGFIPLSWNQKRSMFKKDAILDNETSLNNNLELAKKLFFVSDLDLLDQREKKVFGAVEN</sequence>